<accession>A0ABD5RPK4</accession>
<gene>
    <name evidence="1" type="ORF">ACFPYI_14110</name>
</gene>
<dbReference type="Proteomes" id="UP001596099">
    <property type="component" value="Unassembled WGS sequence"/>
</dbReference>
<dbReference type="RefSeq" id="WP_247415820.1">
    <property type="nucleotide sequence ID" value="NZ_JALLGW010000001.1"/>
</dbReference>
<proteinExistence type="predicted"/>
<sequence>MNRRTLLASLGTVGMAGVAGCHDGIVSGEPMTTLRRFGVINSDETSGHTYVLRIERDEMIVHESTHEVEAAEDGILPRRIVDCDWEAVPGTYTVSARVDGESWQTFDVLDRYDTVPECVVAVVVHEGQSDESGGLRLRVRDRCEEFAYDPRYCSADTSTPEGE</sequence>
<comment type="caution">
    <text evidence="1">The sequence shown here is derived from an EMBL/GenBank/DDBJ whole genome shotgun (WGS) entry which is preliminary data.</text>
</comment>
<name>A0ABD5RPK4_9EURY</name>
<reference evidence="1 2" key="1">
    <citation type="journal article" date="2019" name="Int. J. Syst. Evol. Microbiol.">
        <title>The Global Catalogue of Microorganisms (GCM) 10K type strain sequencing project: providing services to taxonomists for standard genome sequencing and annotation.</title>
        <authorList>
            <consortium name="The Broad Institute Genomics Platform"/>
            <consortium name="The Broad Institute Genome Sequencing Center for Infectious Disease"/>
            <person name="Wu L."/>
            <person name="Ma J."/>
        </authorList>
    </citation>
    <scope>NUCLEOTIDE SEQUENCE [LARGE SCALE GENOMIC DNA]</scope>
    <source>
        <strain evidence="1 2">CGMCC 1.12543</strain>
    </source>
</reference>
<organism evidence="1 2">
    <name type="scientific">Halomarina salina</name>
    <dbReference type="NCBI Taxonomy" id="1872699"/>
    <lineage>
        <taxon>Archaea</taxon>
        <taxon>Methanobacteriati</taxon>
        <taxon>Methanobacteriota</taxon>
        <taxon>Stenosarchaea group</taxon>
        <taxon>Halobacteria</taxon>
        <taxon>Halobacteriales</taxon>
        <taxon>Natronomonadaceae</taxon>
        <taxon>Halomarina</taxon>
    </lineage>
</organism>
<evidence type="ECO:0000313" key="1">
    <source>
        <dbReference type="EMBL" id="MFC5972470.1"/>
    </source>
</evidence>
<keyword evidence="2" id="KW-1185">Reference proteome</keyword>
<dbReference type="EMBL" id="JBHSQH010000001">
    <property type="protein sequence ID" value="MFC5972470.1"/>
    <property type="molecule type" value="Genomic_DNA"/>
</dbReference>
<dbReference type="AlphaFoldDB" id="A0ABD5RPK4"/>
<protein>
    <submittedName>
        <fullName evidence="1">Uncharacterized protein</fullName>
    </submittedName>
</protein>
<dbReference type="PROSITE" id="PS51257">
    <property type="entry name" value="PROKAR_LIPOPROTEIN"/>
    <property type="match status" value="1"/>
</dbReference>
<evidence type="ECO:0000313" key="2">
    <source>
        <dbReference type="Proteomes" id="UP001596099"/>
    </source>
</evidence>